<reference evidence="1" key="1">
    <citation type="journal article" date="2014" name="PLoS ONE">
        <title>Transcriptome-Based Identification of ABC Transporters in the Western Tarnished Plant Bug Lygus hesperus.</title>
        <authorList>
            <person name="Hull J.J."/>
            <person name="Chaney K."/>
            <person name="Geib S.M."/>
            <person name="Fabrick J.A."/>
            <person name="Brent C.S."/>
            <person name="Walsh D."/>
            <person name="Lavine L.C."/>
        </authorList>
    </citation>
    <scope>NUCLEOTIDE SEQUENCE</scope>
</reference>
<dbReference type="EMBL" id="GBHO01035349">
    <property type="protein sequence ID" value="JAG08255.1"/>
    <property type="molecule type" value="Transcribed_RNA"/>
</dbReference>
<dbReference type="AlphaFoldDB" id="A0A0A9WTT0"/>
<evidence type="ECO:0008006" key="2">
    <source>
        <dbReference type="Google" id="ProtNLM"/>
    </source>
</evidence>
<sequence length="105" mass="12198">MLHLTCLAHGLHRVAEHRRELMPEMNKLVSSAKEIFVKAQPSQVLVFKEAYPKCALPPEPIITSWGTWIEACLYYAERHSKLEEVTAFFSRGSERIRSIPHKIRR</sequence>
<organism evidence="1">
    <name type="scientific">Lygus hesperus</name>
    <name type="common">Western plant bug</name>
    <dbReference type="NCBI Taxonomy" id="30085"/>
    <lineage>
        <taxon>Eukaryota</taxon>
        <taxon>Metazoa</taxon>
        <taxon>Ecdysozoa</taxon>
        <taxon>Arthropoda</taxon>
        <taxon>Hexapoda</taxon>
        <taxon>Insecta</taxon>
        <taxon>Pterygota</taxon>
        <taxon>Neoptera</taxon>
        <taxon>Paraneoptera</taxon>
        <taxon>Hemiptera</taxon>
        <taxon>Heteroptera</taxon>
        <taxon>Panheteroptera</taxon>
        <taxon>Cimicomorpha</taxon>
        <taxon>Miridae</taxon>
        <taxon>Mirini</taxon>
        <taxon>Lygus</taxon>
    </lineage>
</organism>
<name>A0A0A9WTT0_LYGHE</name>
<protein>
    <recommendedName>
        <fullName evidence="2">DUF659 domain-containing protein</fullName>
    </recommendedName>
</protein>
<reference evidence="1" key="2">
    <citation type="submission" date="2014-07" db="EMBL/GenBank/DDBJ databases">
        <authorList>
            <person name="Hull J."/>
        </authorList>
    </citation>
    <scope>NUCLEOTIDE SEQUENCE</scope>
</reference>
<accession>A0A0A9WTT0</accession>
<evidence type="ECO:0000313" key="1">
    <source>
        <dbReference type="EMBL" id="JAG08255.1"/>
    </source>
</evidence>
<gene>
    <name evidence="1" type="ORF">CM83_103734</name>
</gene>
<proteinExistence type="predicted"/>